<dbReference type="GO" id="GO:0047938">
    <property type="term" value="F:glucose-6-phosphate 1-epimerase activity"/>
    <property type="evidence" value="ECO:0007669"/>
    <property type="project" value="TreeGrafter"/>
</dbReference>
<comment type="caution">
    <text evidence="2">The sequence shown here is derived from an EMBL/GenBank/DDBJ whole genome shotgun (WGS) entry which is preliminary data.</text>
</comment>
<reference evidence="2" key="1">
    <citation type="submission" date="2017-07" db="EMBL/GenBank/DDBJ databases">
        <title>Taro Niue Genome Assembly and Annotation.</title>
        <authorList>
            <person name="Atibalentja N."/>
            <person name="Keating K."/>
            <person name="Fields C.J."/>
        </authorList>
    </citation>
    <scope>NUCLEOTIDE SEQUENCE</scope>
    <source>
        <strain evidence="2">Niue_2</strain>
        <tissue evidence="2">Leaf</tissue>
    </source>
</reference>
<organism evidence="2 3">
    <name type="scientific">Colocasia esculenta</name>
    <name type="common">Wild taro</name>
    <name type="synonym">Arum esculentum</name>
    <dbReference type="NCBI Taxonomy" id="4460"/>
    <lineage>
        <taxon>Eukaryota</taxon>
        <taxon>Viridiplantae</taxon>
        <taxon>Streptophyta</taxon>
        <taxon>Embryophyta</taxon>
        <taxon>Tracheophyta</taxon>
        <taxon>Spermatophyta</taxon>
        <taxon>Magnoliopsida</taxon>
        <taxon>Liliopsida</taxon>
        <taxon>Araceae</taxon>
        <taxon>Aroideae</taxon>
        <taxon>Colocasieae</taxon>
        <taxon>Colocasia</taxon>
    </lineage>
</organism>
<dbReference type="OrthoDB" id="782148at2759"/>
<feature type="compositionally biased region" description="Basic residues" evidence="1">
    <location>
        <begin position="1"/>
        <end position="13"/>
    </location>
</feature>
<feature type="region of interest" description="Disordered" evidence="1">
    <location>
        <begin position="1"/>
        <end position="34"/>
    </location>
</feature>
<dbReference type="AlphaFoldDB" id="A0A843WGB9"/>
<keyword evidence="3" id="KW-1185">Reference proteome</keyword>
<dbReference type="Proteomes" id="UP000652761">
    <property type="component" value="Unassembled WGS sequence"/>
</dbReference>
<dbReference type="GO" id="GO:0005737">
    <property type="term" value="C:cytoplasm"/>
    <property type="evidence" value="ECO:0007669"/>
    <property type="project" value="TreeGrafter"/>
</dbReference>
<evidence type="ECO:0000313" key="2">
    <source>
        <dbReference type="EMBL" id="MQM04661.1"/>
    </source>
</evidence>
<proteinExistence type="predicted"/>
<protein>
    <submittedName>
        <fullName evidence="2">Uncharacterized protein</fullName>
    </submittedName>
</protein>
<gene>
    <name evidence="2" type="ORF">Taro_037464</name>
</gene>
<dbReference type="GO" id="GO:0030246">
    <property type="term" value="F:carbohydrate binding"/>
    <property type="evidence" value="ECO:0007669"/>
    <property type="project" value="InterPro"/>
</dbReference>
<sequence length="279" mass="30312">MPHSKHTGKRKEKKQGNKERTGIAAMAKASPFPPMHTALSPAKLPECNAIRSLPVQRSPHFTPHRNRHSTRRRVSAQAAAPAFSLPINVDYLEREFGGHGASFRGVGDSCVVKMALGGGSTASLMLPSGLVTSYKPQMWHGTTVEVLQTSVSGGEGGEVVIQGGVSLGFKCRSTEEGEGEEEHSWWSASSWALRDVRESPEASIQGRRNSVVVERRGFDEFYVFSPGSGHEWYGKYAYVCTGPSAILAPIVLGPGGVWRGGQYLHNPNIYNSKQDPVNR</sequence>
<dbReference type="InterPro" id="IPR014718">
    <property type="entry name" value="GH-type_carb-bd"/>
</dbReference>
<evidence type="ECO:0000256" key="1">
    <source>
        <dbReference type="SAM" id="MobiDB-lite"/>
    </source>
</evidence>
<dbReference type="PANTHER" id="PTHR11122:SF15">
    <property type="entry name" value="PROTEIN NDH-DEPENDENT CYCLIC ELECTRON FLOW 5"/>
    <property type="match status" value="1"/>
</dbReference>
<dbReference type="EMBL" id="NMUH01003265">
    <property type="protein sequence ID" value="MQM04661.1"/>
    <property type="molecule type" value="Genomic_DNA"/>
</dbReference>
<dbReference type="Gene3D" id="2.70.98.10">
    <property type="match status" value="1"/>
</dbReference>
<name>A0A843WGB9_COLES</name>
<evidence type="ECO:0000313" key="3">
    <source>
        <dbReference type="Proteomes" id="UP000652761"/>
    </source>
</evidence>
<dbReference type="PANTHER" id="PTHR11122">
    <property type="entry name" value="APOSPORY-ASSOCIATED PROTEIN C-RELATED"/>
    <property type="match status" value="1"/>
</dbReference>
<accession>A0A843WGB9</accession>